<proteinExistence type="predicted"/>
<dbReference type="Proteomes" id="UP001215939">
    <property type="component" value="Segment"/>
</dbReference>
<gene>
    <name evidence="2" type="ORF">LUZ100_gp54</name>
</gene>
<accession>A0A9Y1DII2</accession>
<reference evidence="2" key="1">
    <citation type="submission" date="2022-08" db="EMBL/GenBank/DDBJ databases">
        <authorList>
            <person name="Putzeys L."/>
            <person name="Poppeliers J."/>
            <person name="Boon M."/>
            <person name="Lood C."/>
            <person name="Vallino M."/>
            <person name="Lavigne R."/>
        </authorList>
    </citation>
    <scope>NUCLEOTIDE SEQUENCE</scope>
</reference>
<evidence type="ECO:0000313" key="2">
    <source>
        <dbReference type="EMBL" id="UXY92590.1"/>
    </source>
</evidence>
<feature type="region of interest" description="Disordered" evidence="1">
    <location>
        <begin position="24"/>
        <end position="45"/>
    </location>
</feature>
<sequence length="45" mass="5087">MDVTEGSRRLLSVSLQDRCKIDDVQLPHSSGGKGKKNREKLIDYL</sequence>
<evidence type="ECO:0000256" key="1">
    <source>
        <dbReference type="SAM" id="MobiDB-lite"/>
    </source>
</evidence>
<protein>
    <submittedName>
        <fullName evidence="2">Uncharacterized protein</fullName>
    </submittedName>
</protein>
<reference evidence="2" key="2">
    <citation type="journal article" date="2023" name="mSystems">
        <title>Transcriptomics-Driven Characterization of LUZ100, a T7-like Pseudomonas Phage with Temperate Features.</title>
        <authorList>
            <person name="Putzeys L."/>
            <person name="Poppeliers J."/>
            <person name="Boon M."/>
            <person name="Lood C."/>
            <person name="Vallino M."/>
            <person name="Lavigne R."/>
        </authorList>
    </citation>
    <scope>NUCLEOTIDE SEQUENCE</scope>
</reference>
<evidence type="ECO:0000313" key="3">
    <source>
        <dbReference type="Proteomes" id="UP001215939"/>
    </source>
</evidence>
<dbReference type="EMBL" id="OP329100">
    <property type="protein sequence ID" value="UXY92590.1"/>
    <property type="molecule type" value="Genomic_DNA"/>
</dbReference>
<organism evidence="2 3">
    <name type="scientific">Pseudomonas phage LUZ100</name>
    <dbReference type="NCBI Taxonomy" id="2973522"/>
    <lineage>
        <taxon>Viruses</taxon>
        <taxon>Duplodnaviria</taxon>
        <taxon>Heunggongvirae</taxon>
        <taxon>Uroviricota</taxon>
        <taxon>Caudoviricetes</taxon>
        <taxon>Autographivirales</taxon>
        <taxon>Autographivirales incertae sedis</taxon>
        <taxon>Luzcentumvirus</taxon>
        <taxon>Luzcentumvirus LUZ100</taxon>
    </lineage>
</organism>
<name>A0A9Y1DII2_9CAUD</name>
<keyword evidence="3" id="KW-1185">Reference proteome</keyword>